<evidence type="ECO:0000313" key="4">
    <source>
        <dbReference type="Proteomes" id="UP000436088"/>
    </source>
</evidence>
<dbReference type="EMBL" id="VEPZ02001559">
    <property type="protein sequence ID" value="KAE8668008.1"/>
    <property type="molecule type" value="Genomic_DNA"/>
</dbReference>
<dbReference type="Proteomes" id="UP000436088">
    <property type="component" value="Unassembled WGS sequence"/>
</dbReference>
<organism evidence="3 4">
    <name type="scientific">Hibiscus syriacus</name>
    <name type="common">Rose of Sharon</name>
    <dbReference type="NCBI Taxonomy" id="106335"/>
    <lineage>
        <taxon>Eukaryota</taxon>
        <taxon>Viridiplantae</taxon>
        <taxon>Streptophyta</taxon>
        <taxon>Embryophyta</taxon>
        <taxon>Tracheophyta</taxon>
        <taxon>Spermatophyta</taxon>
        <taxon>Magnoliopsida</taxon>
        <taxon>eudicotyledons</taxon>
        <taxon>Gunneridae</taxon>
        <taxon>Pentapetalae</taxon>
        <taxon>rosids</taxon>
        <taxon>malvids</taxon>
        <taxon>Malvales</taxon>
        <taxon>Malvaceae</taxon>
        <taxon>Malvoideae</taxon>
        <taxon>Hibiscus</taxon>
    </lineage>
</organism>
<feature type="region of interest" description="Disordered" evidence="1">
    <location>
        <begin position="206"/>
        <end position="233"/>
    </location>
</feature>
<keyword evidence="2" id="KW-0732">Signal</keyword>
<feature type="region of interest" description="Disordered" evidence="1">
    <location>
        <begin position="84"/>
        <end position="132"/>
    </location>
</feature>
<accession>A0A6A2X0R9</accession>
<protein>
    <submittedName>
        <fullName evidence="3">Uncharacterized protein</fullName>
    </submittedName>
</protein>
<evidence type="ECO:0000256" key="1">
    <source>
        <dbReference type="SAM" id="MobiDB-lite"/>
    </source>
</evidence>
<feature type="compositionally biased region" description="Low complexity" evidence="1">
    <location>
        <begin position="103"/>
        <end position="123"/>
    </location>
</feature>
<evidence type="ECO:0000313" key="3">
    <source>
        <dbReference type="EMBL" id="KAE8668008.1"/>
    </source>
</evidence>
<gene>
    <name evidence="3" type="ORF">F3Y22_tig00112349pilonHSYRG00006</name>
</gene>
<keyword evidence="4" id="KW-1185">Reference proteome</keyword>
<proteinExistence type="predicted"/>
<dbReference type="AlphaFoldDB" id="A0A6A2X0R9"/>
<feature type="chain" id="PRO_5025625484" evidence="2">
    <location>
        <begin position="25"/>
        <end position="315"/>
    </location>
</feature>
<evidence type="ECO:0000256" key="2">
    <source>
        <dbReference type="SAM" id="SignalP"/>
    </source>
</evidence>
<comment type="caution">
    <text evidence="3">The sequence shown here is derived from an EMBL/GenBank/DDBJ whole genome shotgun (WGS) entry which is preliminary data.</text>
</comment>
<feature type="signal peptide" evidence="2">
    <location>
        <begin position="1"/>
        <end position="24"/>
    </location>
</feature>
<reference evidence="3" key="1">
    <citation type="submission" date="2019-09" db="EMBL/GenBank/DDBJ databases">
        <title>Draft genome information of white flower Hibiscus syriacus.</title>
        <authorList>
            <person name="Kim Y.-M."/>
        </authorList>
    </citation>
    <scope>NUCLEOTIDE SEQUENCE [LARGE SCALE GENOMIC DNA]</scope>
    <source>
        <strain evidence="3">YM2019G1</strain>
    </source>
</reference>
<sequence length="315" mass="33673">MYSSFSILIYRVLLISILYENIESKATARSSSKVVECRVDSISCAGRAGDGNIDFSYCNKDLYCNNSSHSSVSVCSLGSGKVPSSQKLDLSVPSMKDGGSGGSSTMIQISSSHSRSSKSAVGGISEISPKLHPKLEEDIEGSSENPLDKTEISSVKNASWLRKLKGKSKVVDGSPRLLSPNGVSSLSREISFKNLDKVKVRPSLQISLGNHSGNDMQEVVRSPTSGPRLQTPKGSLLKCSSFNTLNSNSKSTTSVPPASNSRLSSLLVEPAGFSYDRGATIDIPLDTTSGGSHNQEVRQKEEAVARCTFHFPLFN</sequence>
<name>A0A6A2X0R9_HIBSY</name>
<feature type="compositionally biased region" description="Polar residues" evidence="1">
    <location>
        <begin position="206"/>
        <end position="215"/>
    </location>
</feature>